<dbReference type="EMBL" id="JNVL01000057">
    <property type="protein sequence ID" value="KER05481.1"/>
    <property type="molecule type" value="Genomic_DNA"/>
</dbReference>
<dbReference type="AlphaFoldDB" id="A0A081S3H8"/>
<reference evidence="1 2" key="1">
    <citation type="submission" date="2014-06" db="EMBL/GenBank/DDBJ databases">
        <authorList>
            <person name="Ngugi D.K."/>
            <person name="Blom J."/>
            <person name="Alam I."/>
            <person name="Rashid M."/>
            <person name="Ba Alawi W."/>
            <person name="Zhang G."/>
            <person name="Hikmawan T."/>
            <person name="Guan Y."/>
            <person name="Antunes A."/>
            <person name="Siam R."/>
            <person name="Eldorry H."/>
            <person name="Bajic V."/>
            <person name="Stingl U."/>
        </authorList>
    </citation>
    <scope>NUCLEOTIDE SEQUENCE [LARGE SCALE GENOMIC DNA]</scope>
    <source>
        <strain evidence="1">SCGC AAA799-E16</strain>
    </source>
</reference>
<comment type="caution">
    <text evidence="1">The sequence shown here is derived from an EMBL/GenBank/DDBJ whole genome shotgun (WGS) entry which is preliminary data.</text>
</comment>
<keyword evidence="2" id="KW-1185">Reference proteome</keyword>
<protein>
    <submittedName>
        <fullName evidence="1">Uncharacterized protein</fullName>
    </submittedName>
</protein>
<accession>A0A081S3H8</accession>
<proteinExistence type="predicted"/>
<sequence length="162" mass="18994">MEQLIDSKNPDISKSISNSILLILLTGFRFINIINSDENSIKWLKRLEKQDVGVLEFTTFVSQQINQDCNLRDFVRNFIQKYVILQAESIYKDKIRASTNPKCWFHKEGANYLKDRDYKANHRNIRFPSAVSLLHDLDLLNQDDDSLKCAQESQMILEKILR</sequence>
<organism evidence="1 2">
    <name type="scientific">Marine Group I thaumarchaeote SCGC AAA799-E16</name>
    <dbReference type="NCBI Taxonomy" id="1502292"/>
    <lineage>
        <taxon>Archaea</taxon>
        <taxon>Nitrososphaerota</taxon>
        <taxon>Marine Group I</taxon>
    </lineage>
</organism>
<gene>
    <name evidence="1" type="ORF">AAA799E16_01874</name>
</gene>
<name>A0A081S3H8_9ARCH</name>
<evidence type="ECO:0000313" key="2">
    <source>
        <dbReference type="Proteomes" id="UP000028027"/>
    </source>
</evidence>
<dbReference type="Proteomes" id="UP000028027">
    <property type="component" value="Unassembled WGS sequence"/>
</dbReference>
<evidence type="ECO:0000313" key="1">
    <source>
        <dbReference type="EMBL" id="KER05481.1"/>
    </source>
</evidence>